<proteinExistence type="predicted"/>
<dbReference type="PANTHER" id="PTHR33110">
    <property type="entry name" value="F-BOX/KELCH-REPEAT PROTEIN-RELATED"/>
    <property type="match status" value="1"/>
</dbReference>
<dbReference type="OrthoDB" id="634480at2759"/>
<dbReference type="InterPro" id="IPR036047">
    <property type="entry name" value="F-box-like_dom_sf"/>
</dbReference>
<evidence type="ECO:0000313" key="3">
    <source>
        <dbReference type="Proteomes" id="UP000275267"/>
    </source>
</evidence>
<dbReference type="SUPFAM" id="SSF81383">
    <property type="entry name" value="F-box domain"/>
    <property type="match status" value="1"/>
</dbReference>
<reference evidence="3" key="1">
    <citation type="journal article" date="2019" name="Nat. Commun.">
        <title>The genome of broomcorn millet.</title>
        <authorList>
            <person name="Zou C."/>
            <person name="Miki D."/>
            <person name="Li D."/>
            <person name="Tang Q."/>
            <person name="Xiao L."/>
            <person name="Rajput S."/>
            <person name="Deng P."/>
            <person name="Jia W."/>
            <person name="Huang R."/>
            <person name="Zhang M."/>
            <person name="Sun Y."/>
            <person name="Hu J."/>
            <person name="Fu X."/>
            <person name="Schnable P.S."/>
            <person name="Li F."/>
            <person name="Zhang H."/>
            <person name="Feng B."/>
            <person name="Zhu X."/>
            <person name="Liu R."/>
            <person name="Schnable J.C."/>
            <person name="Zhu J.-K."/>
            <person name="Zhang H."/>
        </authorList>
    </citation>
    <scope>NUCLEOTIDE SEQUENCE [LARGE SCALE GENOMIC DNA]</scope>
</reference>
<dbReference type="AlphaFoldDB" id="A0A3L6PEX6"/>
<gene>
    <name evidence="2" type="ORF">C2845_PM10G11190</name>
</gene>
<dbReference type="Gene3D" id="1.20.1280.50">
    <property type="match status" value="1"/>
</dbReference>
<dbReference type="InterPro" id="IPR001810">
    <property type="entry name" value="F-box_dom"/>
</dbReference>
<name>A0A3L6PEX6_PANMI</name>
<dbReference type="InterPro" id="IPR005174">
    <property type="entry name" value="KIB1-4_b-propeller"/>
</dbReference>
<feature type="domain" description="F-box" evidence="1">
    <location>
        <begin position="17"/>
        <end position="58"/>
    </location>
</feature>
<evidence type="ECO:0000313" key="2">
    <source>
        <dbReference type="EMBL" id="RLM56137.1"/>
    </source>
</evidence>
<organism evidence="2 3">
    <name type="scientific">Panicum miliaceum</name>
    <name type="common">Proso millet</name>
    <name type="synonym">Broomcorn millet</name>
    <dbReference type="NCBI Taxonomy" id="4540"/>
    <lineage>
        <taxon>Eukaryota</taxon>
        <taxon>Viridiplantae</taxon>
        <taxon>Streptophyta</taxon>
        <taxon>Embryophyta</taxon>
        <taxon>Tracheophyta</taxon>
        <taxon>Spermatophyta</taxon>
        <taxon>Magnoliopsida</taxon>
        <taxon>Liliopsida</taxon>
        <taxon>Poales</taxon>
        <taxon>Poaceae</taxon>
        <taxon>PACMAD clade</taxon>
        <taxon>Panicoideae</taxon>
        <taxon>Panicodae</taxon>
        <taxon>Paniceae</taxon>
        <taxon>Panicinae</taxon>
        <taxon>Panicum</taxon>
        <taxon>Panicum sect. Panicum</taxon>
    </lineage>
</organism>
<accession>A0A3L6PEX6</accession>
<dbReference type="PANTHER" id="PTHR33110:SF108">
    <property type="entry name" value="OS11G0154200 PROTEIN"/>
    <property type="match status" value="1"/>
</dbReference>
<dbReference type="Pfam" id="PF03478">
    <property type="entry name" value="Beta-prop_KIB1-4"/>
    <property type="match status" value="1"/>
</dbReference>
<dbReference type="Pfam" id="PF12937">
    <property type="entry name" value="F-box-like"/>
    <property type="match status" value="1"/>
</dbReference>
<protein>
    <recommendedName>
        <fullName evidence="1">F-box domain-containing protein</fullName>
    </recommendedName>
</protein>
<dbReference type="Proteomes" id="UP000275267">
    <property type="component" value="Unassembled WGS sequence"/>
</dbReference>
<evidence type="ECO:0000259" key="1">
    <source>
        <dbReference type="SMART" id="SM00256"/>
    </source>
</evidence>
<sequence length="385" mass="43065">MGICLGKQQPLPLWLDLPAELAGLILCRLLSPTDRLRFMAVCRQWRLAAKQQHPLPPALPWLRLNYDTFQSLPDGQLRHYCTSLGFFSPVCISDGWLLCLRSSSGPDDELFLTNPFSKATIKLLVPDNCVSSLGGFLAMSRLHKMLVCPGDLVAAIFFGGYLCFYRPGAPSWQVCPHDLRGEWYEDIAFHHGKVYALTTKEDLFAFEAGDSEAAEVSRASHVEHTIRAVHQLQPPAANLEKLLAKRYVVTSSAKLLMVELIDHGVPFQRILGPRIIEKIEVKVFEAELTTGQWVQVKKLDDGQALFVSRGCSKAIPLSGHDPGFQGNRVYYLGVDLLTFCSEIKPADTPNYFFYDMSAGTSSAVYLNRGGDTRDVYIEEWFFPST</sequence>
<keyword evidence="3" id="KW-1185">Reference proteome</keyword>
<dbReference type="SMART" id="SM00256">
    <property type="entry name" value="FBOX"/>
    <property type="match status" value="1"/>
</dbReference>
<dbReference type="EMBL" id="PQIB02000018">
    <property type="protein sequence ID" value="RLM56137.1"/>
    <property type="molecule type" value="Genomic_DNA"/>
</dbReference>
<comment type="caution">
    <text evidence="2">The sequence shown here is derived from an EMBL/GenBank/DDBJ whole genome shotgun (WGS) entry which is preliminary data.</text>
</comment>